<reference evidence="1" key="1">
    <citation type="journal article" date="2018" name="DNA Res.">
        <title>Multiple hybrid de novo genome assembly of finger millet, an orphan allotetraploid crop.</title>
        <authorList>
            <person name="Hatakeyama M."/>
            <person name="Aluri S."/>
            <person name="Balachadran M.T."/>
            <person name="Sivarajan S.R."/>
            <person name="Patrignani A."/>
            <person name="Gruter S."/>
            <person name="Poveda L."/>
            <person name="Shimizu-Inatsugi R."/>
            <person name="Baeten J."/>
            <person name="Francoijs K.J."/>
            <person name="Nataraja K.N."/>
            <person name="Reddy Y.A.N."/>
            <person name="Phadnis S."/>
            <person name="Ravikumar R.L."/>
            <person name="Schlapbach R."/>
            <person name="Sreeman S.M."/>
            <person name="Shimizu K.K."/>
        </authorList>
    </citation>
    <scope>NUCLEOTIDE SEQUENCE</scope>
</reference>
<reference evidence="1" key="2">
    <citation type="submission" date="2021-12" db="EMBL/GenBank/DDBJ databases">
        <title>Resequencing data analysis of finger millet.</title>
        <authorList>
            <person name="Hatakeyama M."/>
            <person name="Aluri S."/>
            <person name="Balachadran M.T."/>
            <person name="Sivarajan S.R."/>
            <person name="Poveda L."/>
            <person name="Shimizu-Inatsugi R."/>
            <person name="Schlapbach R."/>
            <person name="Sreeman S.M."/>
            <person name="Shimizu K.K."/>
        </authorList>
    </citation>
    <scope>NUCLEOTIDE SEQUENCE</scope>
</reference>
<evidence type="ECO:0000313" key="1">
    <source>
        <dbReference type="EMBL" id="GJN15207.1"/>
    </source>
</evidence>
<evidence type="ECO:0000313" key="2">
    <source>
        <dbReference type="Proteomes" id="UP001054889"/>
    </source>
</evidence>
<dbReference type="EMBL" id="BQKI01000071">
    <property type="protein sequence ID" value="GJN15207.1"/>
    <property type="molecule type" value="Genomic_DNA"/>
</dbReference>
<keyword evidence="2" id="KW-1185">Reference proteome</keyword>
<proteinExistence type="predicted"/>
<organism evidence="1 2">
    <name type="scientific">Eleusine coracana subsp. coracana</name>
    <dbReference type="NCBI Taxonomy" id="191504"/>
    <lineage>
        <taxon>Eukaryota</taxon>
        <taxon>Viridiplantae</taxon>
        <taxon>Streptophyta</taxon>
        <taxon>Embryophyta</taxon>
        <taxon>Tracheophyta</taxon>
        <taxon>Spermatophyta</taxon>
        <taxon>Magnoliopsida</taxon>
        <taxon>Liliopsida</taxon>
        <taxon>Poales</taxon>
        <taxon>Poaceae</taxon>
        <taxon>PACMAD clade</taxon>
        <taxon>Chloridoideae</taxon>
        <taxon>Cynodonteae</taxon>
        <taxon>Eleusininae</taxon>
        <taxon>Eleusine</taxon>
    </lineage>
</organism>
<gene>
    <name evidence="1" type="primary">gb02101</name>
    <name evidence="1" type="ORF">PR202_gb02101</name>
</gene>
<name>A0AAV5DYG6_ELECO</name>
<dbReference type="Proteomes" id="UP001054889">
    <property type="component" value="Unassembled WGS sequence"/>
</dbReference>
<accession>A0AAV5DYG6</accession>
<dbReference type="AlphaFoldDB" id="A0AAV5DYG6"/>
<protein>
    <recommendedName>
        <fullName evidence="3">Secreted protein</fullName>
    </recommendedName>
</protein>
<sequence length="79" mass="8926">MGVDEILHALHLQLLEEVDSLPLHLQRMLLLRILHTLIHLRKSLDCPSQLPETSVTTAASLRSDALLVTARERRDGAQR</sequence>
<comment type="caution">
    <text evidence="1">The sequence shown here is derived from an EMBL/GenBank/DDBJ whole genome shotgun (WGS) entry which is preliminary data.</text>
</comment>
<evidence type="ECO:0008006" key="3">
    <source>
        <dbReference type="Google" id="ProtNLM"/>
    </source>
</evidence>